<evidence type="ECO:0000256" key="1">
    <source>
        <dbReference type="ARBA" id="ARBA00023002"/>
    </source>
</evidence>
<dbReference type="EMBL" id="MTEI01000009">
    <property type="protein sequence ID" value="OQW87302.1"/>
    <property type="molecule type" value="Genomic_DNA"/>
</dbReference>
<sequence>MQLCKAHLNQLPANVLRPTYDRSQVTNGIVHLGVGAFHRAHQAVMTEAVLASGDLRWGTVGAGLMTTATRDALTPQDGLYTLVERSADAEQLQVVGAITELLGGADDLPKVLAHMAAAETRIVSLTVTEKGYYLDVASGQLLLNAPMVAADLANPRQPKTILGLIVEALRLRRAAGLAPFTVLSCDNLPNNGKTARAAVLAFAEKIDSELANWINGQVRFPCTMVDRITPATTDADRAYVNAQLGMQDAWPIVTEGFVQWVIEDDFSLGRPDWTLGGAVFSNEIEDWEAMKLRCLNGAHSTLAYLGQLTGRDTVADAMQLPLITTLLDDLWAEVLQVLHAPAGVDPADYVEQLKKRFCNPALKHRTLQIAMDGSQKLPQRLLATLRERLARGLPSPALAKALAGWMHFVLKAAHTPGAVLNDPLSAEILSKAKISPQPNDILGELLSIQKIFGTDLAQHDGFRAELLAGFQELAADPDVASAPQLAL</sequence>
<dbReference type="PROSITE" id="PS00974">
    <property type="entry name" value="MANNITOL_DHGENASE"/>
    <property type="match status" value="1"/>
</dbReference>
<name>A0A1W9KSE5_9BURK</name>
<dbReference type="Pfam" id="PF01232">
    <property type="entry name" value="Mannitol_dh"/>
    <property type="match status" value="1"/>
</dbReference>
<dbReference type="AlphaFoldDB" id="A0A1W9KSE5"/>
<evidence type="ECO:0000313" key="6">
    <source>
        <dbReference type="Proteomes" id="UP000192505"/>
    </source>
</evidence>
<evidence type="ECO:0008006" key="7">
    <source>
        <dbReference type="Google" id="ProtNLM"/>
    </source>
</evidence>
<dbReference type="SUPFAM" id="SSF51735">
    <property type="entry name" value="NAD(P)-binding Rossmann-fold domains"/>
    <property type="match status" value="1"/>
</dbReference>
<comment type="caution">
    <text evidence="5">The sequence shown here is derived from an EMBL/GenBank/DDBJ whole genome shotgun (WGS) entry which is preliminary data.</text>
</comment>
<keyword evidence="2" id="KW-0520">NAD</keyword>
<dbReference type="InterPro" id="IPR008927">
    <property type="entry name" value="6-PGluconate_DH-like_C_sf"/>
</dbReference>
<dbReference type="InterPro" id="IPR023027">
    <property type="entry name" value="Mannitol_DH_CS"/>
</dbReference>
<dbReference type="InterPro" id="IPR013118">
    <property type="entry name" value="Mannitol_DH_C"/>
</dbReference>
<evidence type="ECO:0000256" key="2">
    <source>
        <dbReference type="ARBA" id="ARBA00023027"/>
    </source>
</evidence>
<protein>
    <recommendedName>
        <fullName evidence="7">Mannitol dehydrogenase</fullName>
    </recommendedName>
</protein>
<dbReference type="Pfam" id="PF08125">
    <property type="entry name" value="Mannitol_dh_C"/>
    <property type="match status" value="1"/>
</dbReference>
<dbReference type="InterPro" id="IPR036291">
    <property type="entry name" value="NAD(P)-bd_dom_sf"/>
</dbReference>
<proteinExistence type="predicted"/>
<dbReference type="Gene3D" id="1.10.1040.10">
    <property type="entry name" value="N-(1-d-carboxylethyl)-l-norvaline Dehydrogenase, domain 2"/>
    <property type="match status" value="1"/>
</dbReference>
<dbReference type="SUPFAM" id="SSF48179">
    <property type="entry name" value="6-phosphogluconate dehydrogenase C-terminal domain-like"/>
    <property type="match status" value="1"/>
</dbReference>
<feature type="domain" description="Mannitol dehydrogenase N-terminal" evidence="3">
    <location>
        <begin position="28"/>
        <end position="274"/>
    </location>
</feature>
<evidence type="ECO:0000313" key="5">
    <source>
        <dbReference type="EMBL" id="OQW87302.1"/>
    </source>
</evidence>
<reference evidence="5 6" key="1">
    <citation type="submission" date="2017-01" db="EMBL/GenBank/DDBJ databases">
        <title>Novel large sulfur bacteria in the metagenomes of groundwater-fed chemosynthetic microbial mats in the Lake Huron basin.</title>
        <authorList>
            <person name="Sharrar A.M."/>
            <person name="Flood B.E."/>
            <person name="Bailey J.V."/>
            <person name="Jones D.S."/>
            <person name="Biddanda B."/>
            <person name="Ruberg S.A."/>
            <person name="Marcus D.N."/>
            <person name="Dick G.J."/>
        </authorList>
    </citation>
    <scope>NUCLEOTIDE SEQUENCE [LARGE SCALE GENOMIC DNA]</scope>
    <source>
        <strain evidence="5">A7</strain>
    </source>
</reference>
<dbReference type="Gene3D" id="3.40.50.720">
    <property type="entry name" value="NAD(P)-binding Rossmann-like Domain"/>
    <property type="match status" value="1"/>
</dbReference>
<organism evidence="5 6">
    <name type="scientific">Rhodoferax ferrireducens</name>
    <dbReference type="NCBI Taxonomy" id="192843"/>
    <lineage>
        <taxon>Bacteria</taxon>
        <taxon>Pseudomonadati</taxon>
        <taxon>Pseudomonadota</taxon>
        <taxon>Betaproteobacteria</taxon>
        <taxon>Burkholderiales</taxon>
        <taxon>Comamonadaceae</taxon>
        <taxon>Rhodoferax</taxon>
    </lineage>
</organism>
<dbReference type="GO" id="GO:0019594">
    <property type="term" value="P:mannitol metabolic process"/>
    <property type="evidence" value="ECO:0007669"/>
    <property type="project" value="InterPro"/>
</dbReference>
<keyword evidence="1" id="KW-0560">Oxidoreductase</keyword>
<gene>
    <name evidence="5" type="ORF">BWK72_13925</name>
</gene>
<dbReference type="InterPro" id="IPR000669">
    <property type="entry name" value="Mannitol_DH"/>
</dbReference>
<evidence type="ECO:0000259" key="4">
    <source>
        <dbReference type="Pfam" id="PF08125"/>
    </source>
</evidence>
<dbReference type="PANTHER" id="PTHR43362">
    <property type="entry name" value="MANNITOL DEHYDROGENASE DSF1-RELATED"/>
    <property type="match status" value="1"/>
</dbReference>
<dbReference type="InterPro" id="IPR013328">
    <property type="entry name" value="6PGD_dom2"/>
</dbReference>
<dbReference type="InterPro" id="IPR013131">
    <property type="entry name" value="Mannitol_DH_N"/>
</dbReference>
<evidence type="ECO:0000259" key="3">
    <source>
        <dbReference type="Pfam" id="PF01232"/>
    </source>
</evidence>
<dbReference type="PRINTS" id="PR00084">
    <property type="entry name" value="MTLDHDRGNASE"/>
</dbReference>
<feature type="domain" description="Mannitol dehydrogenase C-terminal" evidence="4">
    <location>
        <begin position="284"/>
        <end position="472"/>
    </location>
</feature>
<dbReference type="InterPro" id="IPR050988">
    <property type="entry name" value="Mannitol_DH/Oxidoreductase"/>
</dbReference>
<accession>A0A1W9KSE5</accession>
<dbReference type="GO" id="GO:0016616">
    <property type="term" value="F:oxidoreductase activity, acting on the CH-OH group of donors, NAD or NADP as acceptor"/>
    <property type="evidence" value="ECO:0007669"/>
    <property type="project" value="TreeGrafter"/>
</dbReference>
<dbReference type="PANTHER" id="PTHR43362:SF1">
    <property type="entry name" value="MANNITOL DEHYDROGENASE 2-RELATED"/>
    <property type="match status" value="1"/>
</dbReference>
<dbReference type="Proteomes" id="UP000192505">
    <property type="component" value="Unassembled WGS sequence"/>
</dbReference>